<feature type="domain" description="Nudix hydrolase" evidence="3">
    <location>
        <begin position="6"/>
        <end position="143"/>
    </location>
</feature>
<dbReference type="CDD" id="cd04678">
    <property type="entry name" value="NUDIX_MTH2_Nudt15"/>
    <property type="match status" value="1"/>
</dbReference>
<dbReference type="AlphaFoldDB" id="A0A7H8QGY8"/>
<name>A0A7H8QGY8_TALRU</name>
<dbReference type="KEGG" id="trg:TRUGW13939_00274"/>
<dbReference type="PRINTS" id="PR00502">
    <property type="entry name" value="NUDIXFAMILY"/>
</dbReference>
<dbReference type="Gene3D" id="3.90.79.10">
    <property type="entry name" value="Nucleoside Triphosphate Pyrophosphohydrolase"/>
    <property type="match status" value="1"/>
</dbReference>
<gene>
    <name evidence="4" type="ORF">TRUGW13939_00274</name>
</gene>
<dbReference type="GO" id="GO:0035539">
    <property type="term" value="F:8-oxo-7,8-dihydrodeoxyguanosine triphosphate pyrophosphatase activity"/>
    <property type="evidence" value="ECO:0007669"/>
    <property type="project" value="TreeGrafter"/>
</dbReference>
<dbReference type="PANTHER" id="PTHR16099:SF5">
    <property type="entry name" value="NUCLEOTIDE TRIPHOSPHATE DIPHOSPHATASE NUDT15"/>
    <property type="match status" value="1"/>
</dbReference>
<dbReference type="InterPro" id="IPR020084">
    <property type="entry name" value="NUDIX_hydrolase_CS"/>
</dbReference>
<evidence type="ECO:0000256" key="2">
    <source>
        <dbReference type="RuleBase" id="RU003476"/>
    </source>
</evidence>
<dbReference type="PROSITE" id="PS51462">
    <property type="entry name" value="NUDIX"/>
    <property type="match status" value="1"/>
</dbReference>
<evidence type="ECO:0000313" key="4">
    <source>
        <dbReference type="EMBL" id="QKX53198.1"/>
    </source>
</evidence>
<protein>
    <recommendedName>
        <fullName evidence="3">Nudix hydrolase domain-containing protein</fullName>
    </recommendedName>
</protein>
<comment type="similarity">
    <text evidence="2">Belongs to the Nudix hydrolase family.</text>
</comment>
<dbReference type="GeneID" id="55987789"/>
<dbReference type="PROSITE" id="PS00893">
    <property type="entry name" value="NUDIX_BOX"/>
    <property type="match status" value="1"/>
</dbReference>
<dbReference type="FunFam" id="3.90.79.10:FF:000060">
    <property type="entry name" value="Nudix hydrolase 1"/>
    <property type="match status" value="1"/>
</dbReference>
<evidence type="ECO:0000259" key="3">
    <source>
        <dbReference type="PROSITE" id="PS51462"/>
    </source>
</evidence>
<dbReference type="Proteomes" id="UP000509510">
    <property type="component" value="Chromosome I"/>
</dbReference>
<dbReference type="Pfam" id="PF00293">
    <property type="entry name" value="NUDIX"/>
    <property type="match status" value="1"/>
</dbReference>
<dbReference type="InterPro" id="IPR020476">
    <property type="entry name" value="Nudix_hydrolase"/>
</dbReference>
<reference evidence="5" key="1">
    <citation type="submission" date="2020-06" db="EMBL/GenBank/DDBJ databases">
        <title>A chromosome-scale genome assembly of Talaromyces rugulosus W13939.</title>
        <authorList>
            <person name="Wang B."/>
            <person name="Guo L."/>
            <person name="Ye K."/>
            <person name="Wang L."/>
        </authorList>
    </citation>
    <scope>NUCLEOTIDE SEQUENCE [LARGE SCALE GENOMIC DNA]</scope>
    <source>
        <strain evidence="5">W13939</strain>
    </source>
</reference>
<dbReference type="SUPFAM" id="SSF55811">
    <property type="entry name" value="Nudix"/>
    <property type="match status" value="1"/>
</dbReference>
<dbReference type="GO" id="GO:0005829">
    <property type="term" value="C:cytosol"/>
    <property type="evidence" value="ECO:0007669"/>
    <property type="project" value="TreeGrafter"/>
</dbReference>
<dbReference type="GO" id="GO:0006203">
    <property type="term" value="P:dGTP catabolic process"/>
    <property type="evidence" value="ECO:0007669"/>
    <property type="project" value="TreeGrafter"/>
</dbReference>
<sequence length="167" mass="18805">MAAQVQVRVGVGVFVLESSNEPTDNPRFLIGKRINSHGSGTYSLPGGHMEFGETPEQCAARELLEETGLQASNLHSLTFTNDYMPAEDKHYVTLFTVCVRQNENKSPQVLEPNKCEGWEWVSWEELKTWAQKQIDTPQAAEKELQRKLFLPLLNIIRERPGVIPAIG</sequence>
<keyword evidence="1 2" id="KW-0378">Hydrolase</keyword>
<proteinExistence type="inferred from homology"/>
<accession>A0A7H8QGY8</accession>
<dbReference type="InterPro" id="IPR000086">
    <property type="entry name" value="NUDIX_hydrolase_dom"/>
</dbReference>
<evidence type="ECO:0000313" key="5">
    <source>
        <dbReference type="Proteomes" id="UP000509510"/>
    </source>
</evidence>
<evidence type="ECO:0000256" key="1">
    <source>
        <dbReference type="ARBA" id="ARBA00022801"/>
    </source>
</evidence>
<dbReference type="EMBL" id="CP055898">
    <property type="protein sequence ID" value="QKX53198.1"/>
    <property type="molecule type" value="Genomic_DNA"/>
</dbReference>
<organism evidence="4 5">
    <name type="scientific">Talaromyces rugulosus</name>
    <name type="common">Penicillium rugulosum</name>
    <dbReference type="NCBI Taxonomy" id="121627"/>
    <lineage>
        <taxon>Eukaryota</taxon>
        <taxon>Fungi</taxon>
        <taxon>Dikarya</taxon>
        <taxon>Ascomycota</taxon>
        <taxon>Pezizomycotina</taxon>
        <taxon>Eurotiomycetes</taxon>
        <taxon>Eurotiomycetidae</taxon>
        <taxon>Eurotiales</taxon>
        <taxon>Trichocomaceae</taxon>
        <taxon>Talaromyces</taxon>
        <taxon>Talaromyces sect. Islandici</taxon>
    </lineage>
</organism>
<dbReference type="RefSeq" id="XP_035339377.1">
    <property type="nucleotide sequence ID" value="XM_035483484.1"/>
</dbReference>
<dbReference type="InterPro" id="IPR015797">
    <property type="entry name" value="NUDIX_hydrolase-like_dom_sf"/>
</dbReference>
<dbReference type="PANTHER" id="PTHR16099">
    <property type="entry name" value="8-OXO-DGTP DIPHOSPHATES NUDT15"/>
    <property type="match status" value="1"/>
</dbReference>
<dbReference type="OrthoDB" id="447842at2759"/>
<keyword evidence="5" id="KW-1185">Reference proteome</keyword>